<dbReference type="InterPro" id="IPR027268">
    <property type="entry name" value="Peptidase_M4/M1_CTD_sf"/>
</dbReference>
<dbReference type="InterPro" id="IPR042097">
    <property type="entry name" value="Aminopeptidase_N-like_N_sf"/>
</dbReference>
<dbReference type="FunFam" id="2.60.40.1730:FF:000005">
    <property type="entry name" value="Aminopeptidase N"/>
    <property type="match status" value="1"/>
</dbReference>
<dbReference type="Gene3D" id="1.10.390.10">
    <property type="entry name" value="Neutral Protease Domain 2"/>
    <property type="match status" value="1"/>
</dbReference>
<dbReference type="SUPFAM" id="SSF55486">
    <property type="entry name" value="Metalloproteases ('zincins'), catalytic domain"/>
    <property type="match status" value="1"/>
</dbReference>
<feature type="domain" description="Peptidase M1 alanyl aminopeptidase Ig-like fold" evidence="15">
    <location>
        <begin position="449"/>
        <end position="553"/>
    </location>
</feature>
<feature type="domain" description="Aminopeptidase N-like N-terminal" evidence="17">
    <location>
        <begin position="25"/>
        <end position="191"/>
    </location>
</feature>
<dbReference type="RefSeq" id="WP_068802484.1">
    <property type="nucleotide sequence ID" value="NZ_CP014671.1"/>
</dbReference>
<keyword evidence="8" id="KW-0479">Metal-binding</keyword>
<evidence type="ECO:0000256" key="5">
    <source>
        <dbReference type="ARBA" id="ARBA00015611"/>
    </source>
</evidence>
<protein>
    <recommendedName>
        <fullName evidence="5 13">Aminopeptidase N</fullName>
        <ecNumber evidence="4 13">3.4.11.2</ecNumber>
    </recommendedName>
</protein>
<evidence type="ECO:0000259" key="15">
    <source>
        <dbReference type="Pfam" id="PF11940"/>
    </source>
</evidence>
<keyword evidence="10" id="KW-0862">Zinc</keyword>
<evidence type="ECO:0000259" key="16">
    <source>
        <dbReference type="Pfam" id="PF17432"/>
    </source>
</evidence>
<dbReference type="InParanoid" id="A0A1B1YQD6"/>
<comment type="catalytic activity">
    <reaction evidence="1">
        <text>Release of an N-terminal amino acid, Xaa-|-Yaa- from a peptide, amide or arylamide. Xaa is preferably Ala, but may be most amino acids including Pro (slow action). When a terminal hydrophobic residue is followed by a prolyl residue, the two may be released as an intact Xaa-Pro dipeptide.</text>
        <dbReference type="EC" id="3.4.11.2"/>
    </reaction>
</comment>
<evidence type="ECO:0000256" key="12">
    <source>
        <dbReference type="ARBA" id="ARBA00059739"/>
    </source>
</evidence>
<evidence type="ECO:0000259" key="14">
    <source>
        <dbReference type="Pfam" id="PF01433"/>
    </source>
</evidence>
<dbReference type="AlphaFoldDB" id="A0A1B1YQD6"/>
<dbReference type="Pfam" id="PF01433">
    <property type="entry name" value="Peptidase_M1"/>
    <property type="match status" value="1"/>
</dbReference>
<evidence type="ECO:0000256" key="8">
    <source>
        <dbReference type="ARBA" id="ARBA00022723"/>
    </source>
</evidence>
<dbReference type="InterPro" id="IPR001930">
    <property type="entry name" value="Peptidase_M1"/>
</dbReference>
<dbReference type="OrthoDB" id="100605at2"/>
<organism evidence="18 19">
    <name type="scientific">Immundisolibacter cernigliae</name>
    <dbReference type="NCBI Taxonomy" id="1810504"/>
    <lineage>
        <taxon>Bacteria</taxon>
        <taxon>Pseudomonadati</taxon>
        <taxon>Pseudomonadota</taxon>
        <taxon>Gammaproteobacteria</taxon>
        <taxon>Immundisolibacterales</taxon>
        <taxon>Immundisolibacteraceae</taxon>
        <taxon>Immundisolibacter</taxon>
    </lineage>
</organism>
<keyword evidence="9" id="KW-0378">Hydrolase</keyword>
<dbReference type="GO" id="GO:0016285">
    <property type="term" value="F:alanyl aminopeptidase activity"/>
    <property type="evidence" value="ECO:0007669"/>
    <property type="project" value="UniProtKB-EC"/>
</dbReference>
<evidence type="ECO:0000256" key="7">
    <source>
        <dbReference type="ARBA" id="ARBA00022670"/>
    </source>
</evidence>
<proteinExistence type="inferred from homology"/>
<comment type="cofactor">
    <cofactor evidence="2">
        <name>Zn(2+)</name>
        <dbReference type="ChEBI" id="CHEBI:29105"/>
    </cofactor>
</comment>
<evidence type="ECO:0000256" key="6">
    <source>
        <dbReference type="ARBA" id="ARBA00022438"/>
    </source>
</evidence>
<evidence type="ECO:0000256" key="10">
    <source>
        <dbReference type="ARBA" id="ARBA00022833"/>
    </source>
</evidence>
<dbReference type="PANTHER" id="PTHR46322:SF1">
    <property type="entry name" value="PUROMYCIN-SENSITIVE AMINOPEPTIDASE"/>
    <property type="match status" value="1"/>
</dbReference>
<keyword evidence="6 18" id="KW-0031">Aminopeptidase</keyword>
<dbReference type="CDD" id="cd09600">
    <property type="entry name" value="M1_APN"/>
    <property type="match status" value="1"/>
</dbReference>
<dbReference type="FunFam" id="1.10.390.10:FF:000002">
    <property type="entry name" value="Aminopeptidase N"/>
    <property type="match status" value="1"/>
</dbReference>
<keyword evidence="19" id="KW-1185">Reference proteome</keyword>
<accession>A0A1B1YQD6</accession>
<dbReference type="FunFam" id="2.60.40.1840:FF:000001">
    <property type="entry name" value="Aminopeptidase N"/>
    <property type="match status" value="1"/>
</dbReference>
<gene>
    <name evidence="18" type="primary">pepN</name>
    <name evidence="18" type="ORF">PG2T_01385</name>
</gene>
<keyword evidence="11" id="KW-0482">Metalloprotease</keyword>
<dbReference type="GO" id="GO:0008270">
    <property type="term" value="F:zinc ion binding"/>
    <property type="evidence" value="ECO:0007669"/>
    <property type="project" value="InterPro"/>
</dbReference>
<sequence length="878" mass="98019">MRDATPRAIELKDYRPPEFLVTSVQLEFDLDPAHTRVRGRLELRRNPAGQRNAPLVLDGQGLKLRRVSRDGYPMRPSEYEVTADTLTIPGLPDQVCIETEVEIDPSANSALEGLYTSRGMLCTQCEAEGFRRITYFPDRPDVLTRFTTTLRADRDTYPLLLSNGNRVAGGELPDGRHYATFDDPFPKPSYLFALVAGQLEALTDTFVTSSGRTVQLYIHTEPAYVAQCGHAMAALKKSMAWDERVYGREYDLDVFHIVAVDDFNMGAMENKGLNVFNAKYVMAEPSRATDLDYQYIEGIIAHEYFHNWTGNRITCRDWFQLSLKEGLTVFRDQQFSADMGSAAVKRIADVRNLRTVQFAEDGGPLAHPVRPQAYVEINNFYTSTVYQKGAEVVRMLHTLLGVDGFRRGMDRYFARHDGQAVTVEDFVAALADANGVDLEPFMDWYRQAGTPQLTVQHRHDASAQRYYLTLRQHTPPTPGQPDKQPLPIPVALGLLAADGRELPLRLEGEATATGTQRVLQLREAEQTFVFEDISAPPVPSLLRGFSAPVRLEIDLDDAQLAHLLAHDTDAYARYEAGQQLYLRLIRRLLATHANGETLSMDAGLLAAARRCLTDQNLDPALVTELLTLPSETFIAGELDVVDPQAIHEVRRFLRLALAQALREPLLARYKALAPTGPYQFEGAQVGRRSLRNLCLGYLAELDDIGASLCLAQFEAADNMTDSNAALALLAQLDAPEREQALAAFYQRWQGEAIVLDRWFSVQAGARRVQALDDVKALLHHPAYAPRNPNRVRALVGVFVHGNPARFHAADGAGYAFLADQVLAIDAFNPMLAARLVQALARWRRYEPGRQALMRTQLERLAATQLSKDLYEVVSKALA</sequence>
<dbReference type="Gene3D" id="2.60.40.1840">
    <property type="match status" value="1"/>
</dbReference>
<reference evidence="19" key="1">
    <citation type="submission" date="2016-03" db="EMBL/GenBank/DDBJ databases">
        <title>Complete genome sequence of Solimmundus cernigliae, representing a novel lineage of polycyclic aromatic hydrocarbon degraders within the Gammaproteobacteria.</title>
        <authorList>
            <person name="Singleton D.R."/>
            <person name="Dickey A.N."/>
            <person name="Scholl E.H."/>
            <person name="Wright F.A."/>
            <person name="Aitken M.D."/>
        </authorList>
    </citation>
    <scope>NUCLEOTIDE SEQUENCE [LARGE SCALE GENOMIC DNA]</scope>
    <source>
        <strain evidence="19">TR3.2</strain>
    </source>
</reference>
<dbReference type="PANTHER" id="PTHR46322">
    <property type="entry name" value="PUROMYCIN-SENSITIVE AMINOPEPTIDASE"/>
    <property type="match status" value="1"/>
</dbReference>
<dbReference type="Pfam" id="PF11940">
    <property type="entry name" value="DUF3458"/>
    <property type="match status" value="1"/>
</dbReference>
<name>A0A1B1YQD6_9GAMM</name>
<dbReference type="InterPro" id="IPR037144">
    <property type="entry name" value="Peptidase_M1_pepN_C_sf"/>
</dbReference>
<evidence type="ECO:0000256" key="9">
    <source>
        <dbReference type="ARBA" id="ARBA00022801"/>
    </source>
</evidence>
<dbReference type="STRING" id="1810504.PG2T_01385"/>
<dbReference type="FunFam" id="3.30.2010.30:FF:000002">
    <property type="entry name" value="Putative aminopeptidase N"/>
    <property type="match status" value="1"/>
</dbReference>
<evidence type="ECO:0000256" key="11">
    <source>
        <dbReference type="ARBA" id="ARBA00023049"/>
    </source>
</evidence>
<evidence type="ECO:0000256" key="1">
    <source>
        <dbReference type="ARBA" id="ARBA00000098"/>
    </source>
</evidence>
<dbReference type="Pfam" id="PF17432">
    <property type="entry name" value="DUF3458_C"/>
    <property type="match status" value="1"/>
</dbReference>
<dbReference type="InterPro" id="IPR038438">
    <property type="entry name" value="PepN_Ig-like_sf"/>
</dbReference>
<dbReference type="NCBIfam" id="TIGR02414">
    <property type="entry name" value="pepN_proteo"/>
    <property type="match status" value="1"/>
</dbReference>
<evidence type="ECO:0000259" key="17">
    <source>
        <dbReference type="Pfam" id="PF17900"/>
    </source>
</evidence>
<dbReference type="GO" id="GO:0008237">
    <property type="term" value="F:metallopeptidase activity"/>
    <property type="evidence" value="ECO:0007669"/>
    <property type="project" value="UniProtKB-UniRule"/>
</dbReference>
<dbReference type="Pfam" id="PF17900">
    <property type="entry name" value="Peptidase_M1_N"/>
    <property type="match status" value="1"/>
</dbReference>
<evidence type="ECO:0000313" key="18">
    <source>
        <dbReference type="EMBL" id="ANX02972.1"/>
    </source>
</evidence>
<dbReference type="InterPro" id="IPR045357">
    <property type="entry name" value="Aminopeptidase_N-like_N"/>
</dbReference>
<dbReference type="EMBL" id="CP014671">
    <property type="protein sequence ID" value="ANX02972.1"/>
    <property type="molecule type" value="Genomic_DNA"/>
</dbReference>
<comment type="similarity">
    <text evidence="3">Belongs to the peptidase M1 family.</text>
</comment>
<dbReference type="Gene3D" id="3.30.2010.30">
    <property type="match status" value="1"/>
</dbReference>
<evidence type="ECO:0000256" key="3">
    <source>
        <dbReference type="ARBA" id="ARBA00010136"/>
    </source>
</evidence>
<dbReference type="InterPro" id="IPR024601">
    <property type="entry name" value="Peptidase_M1_pepN_C"/>
</dbReference>
<dbReference type="InterPro" id="IPR012779">
    <property type="entry name" value="Peptidase_M1_pepN"/>
</dbReference>
<dbReference type="EC" id="3.4.11.2" evidence="4 13"/>
<evidence type="ECO:0000256" key="13">
    <source>
        <dbReference type="NCBIfam" id="TIGR02414"/>
    </source>
</evidence>
<dbReference type="InterPro" id="IPR014782">
    <property type="entry name" value="Peptidase_M1_dom"/>
</dbReference>
<dbReference type="Proteomes" id="UP000092952">
    <property type="component" value="Chromosome"/>
</dbReference>
<dbReference type="PRINTS" id="PR00756">
    <property type="entry name" value="ALADIPTASE"/>
</dbReference>
<dbReference type="InterPro" id="IPR035414">
    <property type="entry name" value="Peptidase_M1_pepN_Ig-like"/>
</dbReference>
<evidence type="ECO:0000256" key="4">
    <source>
        <dbReference type="ARBA" id="ARBA00012564"/>
    </source>
</evidence>
<dbReference type="KEGG" id="gbi:PG2T_01385"/>
<feature type="domain" description="Peptidase M1 membrane alanine aminopeptidase" evidence="14">
    <location>
        <begin position="231"/>
        <end position="445"/>
    </location>
</feature>
<comment type="function">
    <text evidence="12">Aminopeptidase N is involved in the degradation of intracellular peptides generated by protein breakdown during normal growth as well as in response to nutrient starvation.</text>
</comment>
<feature type="domain" description="Peptidase M1 alanyl aminopeptidase C-terminal" evidence="16">
    <location>
        <begin position="557"/>
        <end position="878"/>
    </location>
</feature>
<evidence type="ECO:0000256" key="2">
    <source>
        <dbReference type="ARBA" id="ARBA00001947"/>
    </source>
</evidence>
<dbReference type="GO" id="GO:0006508">
    <property type="term" value="P:proteolysis"/>
    <property type="evidence" value="ECO:0007669"/>
    <property type="project" value="UniProtKB-UniRule"/>
</dbReference>
<dbReference type="SUPFAM" id="SSF63737">
    <property type="entry name" value="Leukotriene A4 hydrolase N-terminal domain"/>
    <property type="match status" value="1"/>
</dbReference>
<keyword evidence="7" id="KW-0645">Protease</keyword>
<evidence type="ECO:0000313" key="19">
    <source>
        <dbReference type="Proteomes" id="UP000092952"/>
    </source>
</evidence>
<dbReference type="Gene3D" id="1.25.50.10">
    <property type="entry name" value="Peptidase M1, alanyl aminopeptidase, C-terminal domain"/>
    <property type="match status" value="1"/>
</dbReference>
<dbReference type="FunCoup" id="A0A1B1YQD6">
    <property type="interactions" value="303"/>
</dbReference>
<dbReference type="Gene3D" id="2.60.40.1730">
    <property type="entry name" value="tricorn interacting facor f3 domain"/>
    <property type="match status" value="1"/>
</dbReference>